<dbReference type="EMBL" id="ML120499">
    <property type="protein sequence ID" value="RPA91350.1"/>
    <property type="molecule type" value="Genomic_DNA"/>
</dbReference>
<evidence type="ECO:0000313" key="1">
    <source>
        <dbReference type="EMBL" id="RPA91350.1"/>
    </source>
</evidence>
<gene>
    <name evidence="1" type="ORF">L873DRAFT_1819692</name>
</gene>
<reference evidence="1 2" key="1">
    <citation type="journal article" date="2018" name="Nat. Ecol. Evol.">
        <title>Pezizomycetes genomes reveal the molecular basis of ectomycorrhizal truffle lifestyle.</title>
        <authorList>
            <person name="Murat C."/>
            <person name="Payen T."/>
            <person name="Noel B."/>
            <person name="Kuo A."/>
            <person name="Morin E."/>
            <person name="Chen J."/>
            <person name="Kohler A."/>
            <person name="Krizsan K."/>
            <person name="Balestrini R."/>
            <person name="Da Silva C."/>
            <person name="Montanini B."/>
            <person name="Hainaut M."/>
            <person name="Levati E."/>
            <person name="Barry K.W."/>
            <person name="Belfiori B."/>
            <person name="Cichocki N."/>
            <person name="Clum A."/>
            <person name="Dockter R.B."/>
            <person name="Fauchery L."/>
            <person name="Guy J."/>
            <person name="Iotti M."/>
            <person name="Le Tacon F."/>
            <person name="Lindquist E.A."/>
            <person name="Lipzen A."/>
            <person name="Malagnac F."/>
            <person name="Mello A."/>
            <person name="Molinier V."/>
            <person name="Miyauchi S."/>
            <person name="Poulain J."/>
            <person name="Riccioni C."/>
            <person name="Rubini A."/>
            <person name="Sitrit Y."/>
            <person name="Splivallo R."/>
            <person name="Traeger S."/>
            <person name="Wang M."/>
            <person name="Zifcakova L."/>
            <person name="Wipf D."/>
            <person name="Zambonelli A."/>
            <person name="Paolocci F."/>
            <person name="Nowrousian M."/>
            <person name="Ottonello S."/>
            <person name="Baldrian P."/>
            <person name="Spatafora J.W."/>
            <person name="Henrissat B."/>
            <person name="Nagy L.G."/>
            <person name="Aury J.M."/>
            <person name="Wincker P."/>
            <person name="Grigoriev I.V."/>
            <person name="Bonfante P."/>
            <person name="Martin F.M."/>
        </authorList>
    </citation>
    <scope>NUCLEOTIDE SEQUENCE [LARGE SCALE GENOMIC DNA]</scope>
    <source>
        <strain evidence="1 2">120613-1</strain>
    </source>
</reference>
<accession>A0A3N4J4H8</accession>
<organism evidence="1 2">
    <name type="scientific">Choiromyces venosus 120613-1</name>
    <dbReference type="NCBI Taxonomy" id="1336337"/>
    <lineage>
        <taxon>Eukaryota</taxon>
        <taxon>Fungi</taxon>
        <taxon>Dikarya</taxon>
        <taxon>Ascomycota</taxon>
        <taxon>Pezizomycotina</taxon>
        <taxon>Pezizomycetes</taxon>
        <taxon>Pezizales</taxon>
        <taxon>Tuberaceae</taxon>
        <taxon>Choiromyces</taxon>
    </lineage>
</organism>
<dbReference type="Proteomes" id="UP000276215">
    <property type="component" value="Unassembled WGS sequence"/>
</dbReference>
<sequence length="104" mass="11333">MRFVAGGECVRGFGYLSPVVYLVSHIVIPETVVAFEFSIFEISFLAVTSFKSAAGVWRFGDSPALKSSEIFYQLAHFHTKLGQAPGLLALGSSENPERWLGFSG</sequence>
<keyword evidence="2" id="KW-1185">Reference proteome</keyword>
<evidence type="ECO:0000313" key="2">
    <source>
        <dbReference type="Proteomes" id="UP000276215"/>
    </source>
</evidence>
<protein>
    <submittedName>
        <fullName evidence="1">Uncharacterized protein</fullName>
    </submittedName>
</protein>
<proteinExistence type="predicted"/>
<name>A0A3N4J4H8_9PEZI</name>
<dbReference type="AlphaFoldDB" id="A0A3N4J4H8"/>